<protein>
    <submittedName>
        <fullName evidence="2">Uncharacterized protein</fullName>
    </submittedName>
</protein>
<organism evidence="2 3">
    <name type="scientific">Mycolicibacterium arenosum</name>
    <dbReference type="NCBI Taxonomy" id="2952157"/>
    <lineage>
        <taxon>Bacteria</taxon>
        <taxon>Bacillati</taxon>
        <taxon>Actinomycetota</taxon>
        <taxon>Actinomycetes</taxon>
        <taxon>Mycobacteriales</taxon>
        <taxon>Mycobacteriaceae</taxon>
        <taxon>Mycolicibacterium</taxon>
    </lineage>
</organism>
<accession>A0ABT1MBH2</accession>
<dbReference type="RefSeq" id="WP_255064557.1">
    <property type="nucleotide sequence ID" value="NZ_JANDBD010000017.1"/>
</dbReference>
<evidence type="ECO:0000256" key="1">
    <source>
        <dbReference type="SAM" id="MobiDB-lite"/>
    </source>
</evidence>
<feature type="compositionally biased region" description="Polar residues" evidence="1">
    <location>
        <begin position="59"/>
        <end position="76"/>
    </location>
</feature>
<feature type="region of interest" description="Disordered" evidence="1">
    <location>
        <begin position="38"/>
        <end position="110"/>
    </location>
</feature>
<keyword evidence="3" id="KW-1185">Reference proteome</keyword>
<sequence length="110" mass="11991">MPASVEPAVPASSQAGVGEAHGGNDEIPEAVLRLLASRSAGNADRREQTLERLDKASRNADTARSMTSPLQVTTMSLLPEQRHRPPTSRYAVVENYDPTRRDRLPDNASR</sequence>
<feature type="compositionally biased region" description="Basic and acidic residues" evidence="1">
    <location>
        <begin position="43"/>
        <end position="58"/>
    </location>
</feature>
<name>A0ABT1MBH2_9MYCO</name>
<feature type="region of interest" description="Disordered" evidence="1">
    <location>
        <begin position="1"/>
        <end position="24"/>
    </location>
</feature>
<dbReference type="EMBL" id="JANDBD010000017">
    <property type="protein sequence ID" value="MCP9276505.1"/>
    <property type="molecule type" value="Genomic_DNA"/>
</dbReference>
<gene>
    <name evidence="2" type="ORF">NM203_30385</name>
</gene>
<evidence type="ECO:0000313" key="3">
    <source>
        <dbReference type="Proteomes" id="UP001651690"/>
    </source>
</evidence>
<dbReference type="Proteomes" id="UP001651690">
    <property type="component" value="Unassembled WGS sequence"/>
</dbReference>
<evidence type="ECO:0000313" key="2">
    <source>
        <dbReference type="EMBL" id="MCP9276505.1"/>
    </source>
</evidence>
<feature type="compositionally biased region" description="Basic and acidic residues" evidence="1">
    <location>
        <begin position="97"/>
        <end position="110"/>
    </location>
</feature>
<proteinExistence type="predicted"/>
<comment type="caution">
    <text evidence="2">The sequence shown here is derived from an EMBL/GenBank/DDBJ whole genome shotgun (WGS) entry which is preliminary data.</text>
</comment>
<reference evidence="2 3" key="1">
    <citation type="submission" date="2022-06" db="EMBL/GenBank/DDBJ databases">
        <title>Mycolicibacterium sp. CAU 1645 isolated from seawater.</title>
        <authorList>
            <person name="Kim W."/>
        </authorList>
    </citation>
    <scope>NUCLEOTIDE SEQUENCE [LARGE SCALE GENOMIC DNA]</scope>
    <source>
        <strain evidence="2 3">CAU 1645</strain>
    </source>
</reference>